<feature type="transmembrane region" description="Helical" evidence="6">
    <location>
        <begin position="192"/>
        <end position="212"/>
    </location>
</feature>
<dbReference type="Proteomes" id="UP001321580">
    <property type="component" value="Unassembled WGS sequence"/>
</dbReference>
<feature type="transmembrane region" description="Helical" evidence="6">
    <location>
        <begin position="295"/>
        <end position="317"/>
    </location>
</feature>
<feature type="transmembrane region" description="Helical" evidence="6">
    <location>
        <begin position="224"/>
        <end position="249"/>
    </location>
</feature>
<evidence type="ECO:0000256" key="2">
    <source>
        <dbReference type="ARBA" id="ARBA00009773"/>
    </source>
</evidence>
<comment type="similarity">
    <text evidence="2">Belongs to the autoinducer-2 exporter (AI-2E) (TC 2.A.86) family.</text>
</comment>
<dbReference type="InterPro" id="IPR002549">
    <property type="entry name" value="AI-2E-like"/>
</dbReference>
<evidence type="ECO:0000256" key="3">
    <source>
        <dbReference type="ARBA" id="ARBA00022692"/>
    </source>
</evidence>
<evidence type="ECO:0000256" key="5">
    <source>
        <dbReference type="ARBA" id="ARBA00023136"/>
    </source>
</evidence>
<gene>
    <name evidence="7" type="ORF">QLQ15_13045</name>
</gene>
<feature type="transmembrane region" description="Helical" evidence="6">
    <location>
        <begin position="9"/>
        <end position="26"/>
    </location>
</feature>
<keyword evidence="5 6" id="KW-0472">Membrane</keyword>
<dbReference type="PANTHER" id="PTHR21716">
    <property type="entry name" value="TRANSMEMBRANE PROTEIN"/>
    <property type="match status" value="1"/>
</dbReference>
<feature type="transmembrane region" description="Helical" evidence="6">
    <location>
        <begin position="256"/>
        <end position="275"/>
    </location>
</feature>
<evidence type="ECO:0000313" key="7">
    <source>
        <dbReference type="EMBL" id="MDI9239831.1"/>
    </source>
</evidence>
<comment type="subcellular location">
    <subcellularLocation>
        <location evidence="1">Membrane</location>
        <topology evidence="1">Multi-pass membrane protein</topology>
    </subcellularLocation>
</comment>
<feature type="transmembrane region" description="Helical" evidence="6">
    <location>
        <begin position="139"/>
        <end position="160"/>
    </location>
</feature>
<dbReference type="Pfam" id="PF01594">
    <property type="entry name" value="AI-2E_transport"/>
    <property type="match status" value="1"/>
</dbReference>
<proteinExistence type="inferred from homology"/>
<organism evidence="7 8">
    <name type="scientific">Lysobacter stagni</name>
    <dbReference type="NCBI Taxonomy" id="3045172"/>
    <lineage>
        <taxon>Bacteria</taxon>
        <taxon>Pseudomonadati</taxon>
        <taxon>Pseudomonadota</taxon>
        <taxon>Gammaproteobacteria</taxon>
        <taxon>Lysobacterales</taxon>
        <taxon>Lysobacteraceae</taxon>
        <taxon>Lysobacter</taxon>
    </lineage>
</organism>
<evidence type="ECO:0000256" key="1">
    <source>
        <dbReference type="ARBA" id="ARBA00004141"/>
    </source>
</evidence>
<name>A0ABT6XI43_9GAMM</name>
<dbReference type="PANTHER" id="PTHR21716:SF64">
    <property type="entry name" value="AI-2 TRANSPORT PROTEIN TQSA"/>
    <property type="match status" value="1"/>
</dbReference>
<feature type="transmembrane region" description="Helical" evidence="6">
    <location>
        <begin position="32"/>
        <end position="49"/>
    </location>
</feature>
<keyword evidence="8" id="KW-1185">Reference proteome</keyword>
<accession>A0ABT6XI43</accession>
<protein>
    <submittedName>
        <fullName evidence="7">AI-2E family transporter</fullName>
    </submittedName>
</protein>
<evidence type="ECO:0000256" key="4">
    <source>
        <dbReference type="ARBA" id="ARBA00022989"/>
    </source>
</evidence>
<sequence length="346" mass="37953">MTMRRARTPLVPLLGACGVFVVLAALYLGRSLFAPVFIAVFIVAVVWPLQREAERRMPRVLAMVVTVMATAAVVVVMASLVMWGLNRAAQWAIANAAGFHAHYQRIETWLEGHGLYLASEFIHNFDPRWLFAMVQRLGVGLQQIASFLVIALVFVVLGLLEVESMRQKLVRAGRPDVIGACRETASKFQRYMLIRTVMSAATGLAVWALAYALGLDLAMEWGTIAFALNFIPFLGPLFATVLPTLFALVQFGNGMVPLAIFAGLNLVQFLLGSYLEPRIAGQRLSISPFLVLFAVFLWSMLWGIAGAFIGVPILIALKTFAEHHPATRAWTPLLAGETTAERAPTD</sequence>
<keyword evidence="3 6" id="KW-0812">Transmembrane</keyword>
<comment type="caution">
    <text evidence="7">The sequence shown here is derived from an EMBL/GenBank/DDBJ whole genome shotgun (WGS) entry which is preliminary data.</text>
</comment>
<dbReference type="RefSeq" id="WP_283213196.1">
    <property type="nucleotide sequence ID" value="NZ_JASGBI010000001.1"/>
</dbReference>
<feature type="transmembrane region" description="Helical" evidence="6">
    <location>
        <begin position="61"/>
        <end position="85"/>
    </location>
</feature>
<evidence type="ECO:0000256" key="6">
    <source>
        <dbReference type="SAM" id="Phobius"/>
    </source>
</evidence>
<evidence type="ECO:0000313" key="8">
    <source>
        <dbReference type="Proteomes" id="UP001321580"/>
    </source>
</evidence>
<reference evidence="7 8" key="1">
    <citation type="submission" date="2023-05" db="EMBL/GenBank/DDBJ databases">
        <title>Lysobacter sp. strain LF1 Genome sequencing and assembly.</title>
        <authorList>
            <person name="Jung Y."/>
        </authorList>
    </citation>
    <scope>NUCLEOTIDE SEQUENCE [LARGE SCALE GENOMIC DNA]</scope>
    <source>
        <strain evidence="7 8">LF1</strain>
    </source>
</reference>
<dbReference type="EMBL" id="JASGBI010000001">
    <property type="protein sequence ID" value="MDI9239831.1"/>
    <property type="molecule type" value="Genomic_DNA"/>
</dbReference>
<keyword evidence="4 6" id="KW-1133">Transmembrane helix</keyword>